<dbReference type="PROSITE" id="PS01117">
    <property type="entry name" value="HTH_MARR_1"/>
    <property type="match status" value="1"/>
</dbReference>
<reference evidence="5 6" key="1">
    <citation type="submission" date="2019-12" db="EMBL/GenBank/DDBJ databases">
        <title>Genomic-based taxomic classification of the family Erythrobacteraceae.</title>
        <authorList>
            <person name="Xu L."/>
        </authorList>
    </citation>
    <scope>NUCLEOTIDE SEQUENCE [LARGE SCALE GENOMIC DNA]</scope>
    <source>
        <strain evidence="5 6">LMG 29518</strain>
    </source>
</reference>
<proteinExistence type="predicted"/>
<keyword evidence="6" id="KW-1185">Reference proteome</keyword>
<dbReference type="SUPFAM" id="SSF46785">
    <property type="entry name" value="Winged helix' DNA-binding domain"/>
    <property type="match status" value="2"/>
</dbReference>
<dbReference type="InterPro" id="IPR036390">
    <property type="entry name" value="WH_DNA-bd_sf"/>
</dbReference>
<dbReference type="Proteomes" id="UP000438476">
    <property type="component" value="Unassembled WGS sequence"/>
</dbReference>
<evidence type="ECO:0000256" key="3">
    <source>
        <dbReference type="ARBA" id="ARBA00023163"/>
    </source>
</evidence>
<feature type="domain" description="HTH marR-type" evidence="4">
    <location>
        <begin position="177"/>
        <end position="306"/>
    </location>
</feature>
<dbReference type="EMBL" id="WTYT01000003">
    <property type="protein sequence ID" value="MXO65751.1"/>
    <property type="molecule type" value="Genomic_DNA"/>
</dbReference>
<gene>
    <name evidence="5" type="ORF">GRI91_08295</name>
</gene>
<feature type="domain" description="HTH marR-type" evidence="4">
    <location>
        <begin position="1"/>
        <end position="153"/>
    </location>
</feature>
<keyword evidence="3" id="KW-0804">Transcription</keyword>
<keyword evidence="1" id="KW-0805">Transcription regulation</keyword>
<evidence type="ECO:0000313" key="5">
    <source>
        <dbReference type="EMBL" id="MXO65751.1"/>
    </source>
</evidence>
<dbReference type="AlphaFoldDB" id="A0A6I4T6L3"/>
<accession>A0A6I4T6L3</accession>
<evidence type="ECO:0000259" key="4">
    <source>
        <dbReference type="PROSITE" id="PS50995"/>
    </source>
</evidence>
<dbReference type="GO" id="GO:0003700">
    <property type="term" value="F:DNA-binding transcription factor activity"/>
    <property type="evidence" value="ECO:0007669"/>
    <property type="project" value="InterPro"/>
</dbReference>
<name>A0A6I4T6L3_9SPHN</name>
<dbReference type="Pfam" id="PF12802">
    <property type="entry name" value="MarR_2"/>
    <property type="match status" value="2"/>
</dbReference>
<dbReference type="Gene3D" id="1.10.10.10">
    <property type="entry name" value="Winged helix-like DNA-binding domain superfamily/Winged helix DNA-binding domain"/>
    <property type="match status" value="2"/>
</dbReference>
<dbReference type="SMART" id="SM00347">
    <property type="entry name" value="HTH_MARR"/>
    <property type="match status" value="2"/>
</dbReference>
<sequence length="327" mass="36090">MRGGRSNLAENNLSDTSLMEIFLGKPGFLLARIDQIATALFNEADCEATLPQSEFLLLIDRLGPSPQVTLGRAAGVDKSTTAYICDNLVARGWVERRPCREDRRRALITFTDAGLAQLPSLRRAFLRLQHQLTAPLKQEDAHVLVDLLHRVARHPTDAAPTWLPACDPQTGVLDLAPTFLMRRALQLYHANFLSDAAAFNLTLRQFSLLFLLLHRPHLTQTGFARLFGLDPSTCAVIMKGLARRKLIAGQRSPEDGRATVYRLTDAGAAALDGVKPLADKSQRVLTDCMSAERVEWLIGQLRTLVHAHSDRLRYPGAIALIPAHSAV</sequence>
<dbReference type="PROSITE" id="PS50995">
    <property type="entry name" value="HTH_MARR_2"/>
    <property type="match status" value="2"/>
</dbReference>
<dbReference type="PRINTS" id="PR00598">
    <property type="entry name" value="HTHMARR"/>
</dbReference>
<dbReference type="InterPro" id="IPR023187">
    <property type="entry name" value="Tscrpt_reg_MarR-type_CS"/>
</dbReference>
<organism evidence="5 6">
    <name type="scientific">Altericroceibacterium endophyticum</name>
    <dbReference type="NCBI Taxonomy" id="1808508"/>
    <lineage>
        <taxon>Bacteria</taxon>
        <taxon>Pseudomonadati</taxon>
        <taxon>Pseudomonadota</taxon>
        <taxon>Alphaproteobacteria</taxon>
        <taxon>Sphingomonadales</taxon>
        <taxon>Erythrobacteraceae</taxon>
        <taxon>Altericroceibacterium</taxon>
    </lineage>
</organism>
<evidence type="ECO:0000256" key="1">
    <source>
        <dbReference type="ARBA" id="ARBA00023015"/>
    </source>
</evidence>
<dbReference type="PANTHER" id="PTHR33164:SF95">
    <property type="entry name" value="TRANSCRIPTIONAL REGULATOR"/>
    <property type="match status" value="1"/>
</dbReference>
<dbReference type="InterPro" id="IPR039422">
    <property type="entry name" value="MarR/SlyA-like"/>
</dbReference>
<dbReference type="GO" id="GO:0006950">
    <property type="term" value="P:response to stress"/>
    <property type="evidence" value="ECO:0007669"/>
    <property type="project" value="TreeGrafter"/>
</dbReference>
<dbReference type="InterPro" id="IPR000835">
    <property type="entry name" value="HTH_MarR-typ"/>
</dbReference>
<evidence type="ECO:0000313" key="6">
    <source>
        <dbReference type="Proteomes" id="UP000438476"/>
    </source>
</evidence>
<keyword evidence="2" id="KW-0238">DNA-binding</keyword>
<dbReference type="GO" id="GO:0003677">
    <property type="term" value="F:DNA binding"/>
    <property type="evidence" value="ECO:0007669"/>
    <property type="project" value="UniProtKB-KW"/>
</dbReference>
<dbReference type="PANTHER" id="PTHR33164">
    <property type="entry name" value="TRANSCRIPTIONAL REGULATOR, MARR FAMILY"/>
    <property type="match status" value="1"/>
</dbReference>
<protein>
    <submittedName>
        <fullName evidence="5">MarR family transcriptional regulator</fullName>
    </submittedName>
</protein>
<dbReference type="InterPro" id="IPR036388">
    <property type="entry name" value="WH-like_DNA-bd_sf"/>
</dbReference>
<comment type="caution">
    <text evidence="5">The sequence shown here is derived from an EMBL/GenBank/DDBJ whole genome shotgun (WGS) entry which is preliminary data.</text>
</comment>
<evidence type="ECO:0000256" key="2">
    <source>
        <dbReference type="ARBA" id="ARBA00023125"/>
    </source>
</evidence>